<dbReference type="Proteomes" id="UP000215563">
    <property type="component" value="Unassembled WGS sequence"/>
</dbReference>
<organism evidence="1 2">
    <name type="scientific">Amycolatopsis alba DSM 44262</name>
    <dbReference type="NCBI Taxonomy" id="1125972"/>
    <lineage>
        <taxon>Bacteria</taxon>
        <taxon>Bacillati</taxon>
        <taxon>Actinomycetota</taxon>
        <taxon>Actinomycetes</taxon>
        <taxon>Pseudonocardiales</taxon>
        <taxon>Pseudonocardiaceae</taxon>
        <taxon>Amycolatopsis</taxon>
    </lineage>
</organism>
<evidence type="ECO:0000313" key="1">
    <source>
        <dbReference type="EMBL" id="OXM55618.1"/>
    </source>
</evidence>
<dbReference type="RefSeq" id="WP_020634202.1">
    <property type="nucleotide sequence ID" value="NZ_KB913032.1"/>
</dbReference>
<comment type="caution">
    <text evidence="1">The sequence shown here is derived from an EMBL/GenBank/DDBJ whole genome shotgun (WGS) entry which is preliminary data.</text>
</comment>
<keyword evidence="2" id="KW-1185">Reference proteome</keyword>
<sequence length="80" mass="8368">MNSHDDAVAPSISDQDIENLVAQITTAETATTEDGLSLSDVSGFSEEELQRFLEEKAGLTAASGVQQSVIGFAVTIAVHC</sequence>
<name>A0A229S9N6_AMYAL</name>
<protein>
    <submittedName>
        <fullName evidence="1">Uncharacterized protein</fullName>
    </submittedName>
</protein>
<dbReference type="EMBL" id="NMQU01000003">
    <property type="protein sequence ID" value="OXM55618.1"/>
    <property type="molecule type" value="Genomic_DNA"/>
</dbReference>
<evidence type="ECO:0000313" key="2">
    <source>
        <dbReference type="Proteomes" id="UP000215563"/>
    </source>
</evidence>
<dbReference type="AlphaFoldDB" id="A0A229S9N6"/>
<gene>
    <name evidence="1" type="ORF">CFP75_00735</name>
</gene>
<dbReference type="NCBIfam" id="NF033415">
    <property type="entry name" value="thiovirid_RiPP"/>
    <property type="match status" value="1"/>
</dbReference>
<proteinExistence type="predicted"/>
<reference evidence="1 2" key="1">
    <citation type="submission" date="2017-07" db="EMBL/GenBank/DDBJ databases">
        <title>Amycolatopsis alba DSM 44262 Genome sequencing and assembly.</title>
        <authorList>
            <person name="Kaur N."/>
            <person name="Mayilraj S."/>
        </authorList>
    </citation>
    <scope>NUCLEOTIDE SEQUENCE [LARGE SCALE GENOMIC DNA]</scope>
    <source>
        <strain evidence="1 2">DSM 44262</strain>
    </source>
</reference>
<accession>A0A229S9N6</accession>